<dbReference type="OrthoDB" id="3251843at2"/>
<evidence type="ECO:0000313" key="7">
    <source>
        <dbReference type="EMBL" id="CUQ78427.1"/>
    </source>
</evidence>
<evidence type="ECO:0000313" key="8">
    <source>
        <dbReference type="EMBL" id="CUQ88284.1"/>
    </source>
</evidence>
<dbReference type="InterPro" id="IPR049453">
    <property type="entry name" value="Memb_transporter_dom"/>
</dbReference>
<evidence type="ECO:0000256" key="4">
    <source>
        <dbReference type="ARBA" id="ARBA00023136"/>
    </source>
</evidence>
<feature type="domain" description="Integral membrane bound transporter" evidence="6">
    <location>
        <begin position="214"/>
        <end position="333"/>
    </location>
</feature>
<dbReference type="RefSeq" id="WP_055215972.1">
    <property type="nucleotide sequence ID" value="NZ_CABIXW010000006.1"/>
</dbReference>
<feature type="transmembrane region" description="Helical" evidence="5">
    <location>
        <begin position="86"/>
        <end position="104"/>
    </location>
</feature>
<proteinExistence type="predicted"/>
<keyword evidence="2 5" id="KW-0812">Transmembrane</keyword>
<dbReference type="Proteomes" id="UP000095780">
    <property type="component" value="Unassembled WGS sequence"/>
</dbReference>
<evidence type="ECO:0000256" key="1">
    <source>
        <dbReference type="ARBA" id="ARBA00004141"/>
    </source>
</evidence>
<evidence type="ECO:0000259" key="6">
    <source>
        <dbReference type="Pfam" id="PF13515"/>
    </source>
</evidence>
<dbReference type="EMBL" id="CZBU01000004">
    <property type="protein sequence ID" value="CUQ78427.1"/>
    <property type="molecule type" value="Genomic_DNA"/>
</dbReference>
<feature type="transmembrane region" description="Helical" evidence="5">
    <location>
        <begin position="110"/>
        <end position="126"/>
    </location>
</feature>
<name>A0A174YXW8_9FIRM</name>
<feature type="transmembrane region" description="Helical" evidence="5">
    <location>
        <begin position="156"/>
        <end position="175"/>
    </location>
</feature>
<evidence type="ECO:0000313" key="9">
    <source>
        <dbReference type="Proteomes" id="UP000095621"/>
    </source>
</evidence>
<feature type="transmembrane region" description="Helical" evidence="5">
    <location>
        <begin position="275"/>
        <end position="293"/>
    </location>
</feature>
<keyword evidence="4 5" id="KW-0472">Membrane</keyword>
<evidence type="ECO:0000256" key="3">
    <source>
        <dbReference type="ARBA" id="ARBA00022989"/>
    </source>
</evidence>
<dbReference type="Proteomes" id="UP000095621">
    <property type="component" value="Unassembled WGS sequence"/>
</dbReference>
<evidence type="ECO:0000313" key="10">
    <source>
        <dbReference type="Proteomes" id="UP000095780"/>
    </source>
</evidence>
<dbReference type="GO" id="GO:0016020">
    <property type="term" value="C:membrane"/>
    <property type="evidence" value="ECO:0007669"/>
    <property type="project" value="UniProtKB-SubCell"/>
</dbReference>
<accession>A0A174YXW8</accession>
<evidence type="ECO:0000256" key="5">
    <source>
        <dbReference type="SAM" id="Phobius"/>
    </source>
</evidence>
<gene>
    <name evidence="7" type="ORF">ERS852490_02071</name>
    <name evidence="8" type="ORF">ERS852492_02225</name>
</gene>
<comment type="subcellular location">
    <subcellularLocation>
        <location evidence="1">Membrane</location>
        <topology evidence="1">Multi-pass membrane protein</topology>
    </subcellularLocation>
</comment>
<organism evidence="7 9">
    <name type="scientific">Lachnospira eligens</name>
    <dbReference type="NCBI Taxonomy" id="39485"/>
    <lineage>
        <taxon>Bacteria</taxon>
        <taxon>Bacillati</taxon>
        <taxon>Bacillota</taxon>
        <taxon>Clostridia</taxon>
        <taxon>Lachnospirales</taxon>
        <taxon>Lachnospiraceae</taxon>
        <taxon>Lachnospira</taxon>
    </lineage>
</organism>
<dbReference type="Pfam" id="PF13515">
    <property type="entry name" value="FUSC_2"/>
    <property type="match status" value="1"/>
</dbReference>
<feature type="transmembrane region" description="Helical" evidence="5">
    <location>
        <begin position="31"/>
        <end position="52"/>
    </location>
</feature>
<dbReference type="EMBL" id="CZBV01000006">
    <property type="protein sequence ID" value="CUQ88284.1"/>
    <property type="molecule type" value="Genomic_DNA"/>
</dbReference>
<reference evidence="9 10" key="1">
    <citation type="submission" date="2015-09" db="EMBL/GenBank/DDBJ databases">
        <authorList>
            <consortium name="Pathogen Informatics"/>
        </authorList>
    </citation>
    <scope>NUCLEOTIDE SEQUENCE [LARGE SCALE GENOMIC DNA]</scope>
    <source>
        <strain evidence="7 9">2789STDY5834875</strain>
        <strain evidence="8 10">2789STDY5834878</strain>
    </source>
</reference>
<keyword evidence="3 5" id="KW-1133">Transmembrane helix</keyword>
<evidence type="ECO:0000256" key="2">
    <source>
        <dbReference type="ARBA" id="ARBA00022692"/>
    </source>
</evidence>
<protein>
    <recommendedName>
        <fullName evidence="6">Integral membrane bound transporter domain-containing protein</fullName>
    </recommendedName>
</protein>
<sequence>MTFYQELQLSSAGSKQLIKNTQDSKEKRRHILIYNFKVYLVMIFCVAVVTVFSKLLGNNNSVVGVTVLLAVLVLRQADFGIKTSHGLISIMGIYAILIAGPRVSNMVPPVAAFVINVVCIMLLMIMGCHNVIMYNHSTFVLGYLLLQGYDVTGHEYMMRVVGLLAGMLVCMIIFYKNQRNRPYRRTFWDLFKEFNINSARTRWYIKLTFIVSSAMLIVSLMGLPRAMWIGIACMSVCLPFSKDVDKRIGNRALFNVVGCAIFAVMYIVLPESMYPYIGMIGGIGVGYSAGYAWQTAFNTFGALSIAAGLFGMPYAVALRIGMNAAGAAYTWLCDKVLERIHSAVQAKNASVVE</sequence>
<dbReference type="AlphaFoldDB" id="A0A174YXW8"/>
<feature type="transmembrane region" description="Helical" evidence="5">
    <location>
        <begin position="253"/>
        <end position="269"/>
    </location>
</feature>
<feature type="transmembrane region" description="Helical" evidence="5">
    <location>
        <begin position="300"/>
        <end position="322"/>
    </location>
</feature>